<dbReference type="EMBL" id="JBBPBN010000735">
    <property type="protein sequence ID" value="KAK8482815.1"/>
    <property type="molecule type" value="Genomic_DNA"/>
</dbReference>
<proteinExistence type="predicted"/>
<dbReference type="Proteomes" id="UP001396334">
    <property type="component" value="Unassembled WGS sequence"/>
</dbReference>
<organism evidence="1 2">
    <name type="scientific">Hibiscus sabdariffa</name>
    <name type="common">roselle</name>
    <dbReference type="NCBI Taxonomy" id="183260"/>
    <lineage>
        <taxon>Eukaryota</taxon>
        <taxon>Viridiplantae</taxon>
        <taxon>Streptophyta</taxon>
        <taxon>Embryophyta</taxon>
        <taxon>Tracheophyta</taxon>
        <taxon>Spermatophyta</taxon>
        <taxon>Magnoliopsida</taxon>
        <taxon>eudicotyledons</taxon>
        <taxon>Gunneridae</taxon>
        <taxon>Pentapetalae</taxon>
        <taxon>rosids</taxon>
        <taxon>malvids</taxon>
        <taxon>Malvales</taxon>
        <taxon>Malvaceae</taxon>
        <taxon>Malvoideae</taxon>
        <taxon>Hibiscus</taxon>
    </lineage>
</organism>
<name>A0ABR1ZQ65_9ROSI</name>
<accession>A0ABR1ZQ65</accession>
<protein>
    <submittedName>
        <fullName evidence="1">Uncharacterized protein</fullName>
    </submittedName>
</protein>
<dbReference type="PANTHER" id="PTHR23216">
    <property type="entry name" value="NUCLEOLAR AND COILED-BODY PHOSPHOPROTEIN 1"/>
    <property type="match status" value="1"/>
</dbReference>
<sequence length="382" mass="41507">MKVEAAPALAPQSGKKGKREAEETPEKQVAARRQKDGVAEAIVKKKVEAKTGKKKKYGTSSSSDDSSDSDYICESTLLVDDSSDSDYELAPVKKRLTVAKNGSVPAKKTKQARNSDSSGSSSDKDLSSDEEAPARNKNPAVATKATVKTDSSSDSSSDNDVSIETITRYNARLTVKTDSSSDSSSDNDVSIETITRYNARLTRYDDDFDEDISSDEDEEKSKPSKKGPTPVTEKESSDRSLDEHKSPQKVTLPTWAAKNVPSESAKAKTDSSSSSSEEESDEEDVKKAIACFHSSRQAGRDLAVSLDFACERAMETILSREVEKVSLEQYSSKDSINLLVRMRAELRTCSLSVDLSKPKAEFLDGPGHGRGGWRWSWSGRGG</sequence>
<gene>
    <name evidence="1" type="ORF">V6N11_047046</name>
</gene>
<dbReference type="PANTHER" id="PTHR23216:SF1">
    <property type="entry name" value="NUCLEOLAR AND COILED-BODY PHOSPHOPROTEIN 1"/>
    <property type="match status" value="1"/>
</dbReference>
<evidence type="ECO:0000313" key="1">
    <source>
        <dbReference type="EMBL" id="KAK8482815.1"/>
    </source>
</evidence>
<evidence type="ECO:0000313" key="2">
    <source>
        <dbReference type="Proteomes" id="UP001396334"/>
    </source>
</evidence>
<reference evidence="1 2" key="1">
    <citation type="journal article" date="2024" name="G3 (Bethesda)">
        <title>Genome assembly of Hibiscus sabdariffa L. provides insights into metabolisms of medicinal natural products.</title>
        <authorList>
            <person name="Kim T."/>
        </authorList>
    </citation>
    <scope>NUCLEOTIDE SEQUENCE [LARGE SCALE GENOMIC DNA]</scope>
    <source>
        <strain evidence="1">TK-2024</strain>
        <tissue evidence="1">Old leaves</tissue>
    </source>
</reference>
<keyword evidence="2" id="KW-1185">Reference proteome</keyword>
<comment type="caution">
    <text evidence="1">The sequence shown here is derived from an EMBL/GenBank/DDBJ whole genome shotgun (WGS) entry which is preliminary data.</text>
</comment>
<dbReference type="InterPro" id="IPR039191">
    <property type="entry name" value="Nopp140-like"/>
</dbReference>